<sequence>MTEAWPLPDVSADRIVDFDFFDVKPVDGDLHAGWKRYFDGPEIFYTPRNGGHWVVTRADHIYEIFRDYENFSNSGIALFREPGEARFIPGELDPPMHSDFRKHLNPELSPRRIRAFEEQARELTRELIDGLVDGRECEFQSTIGHRMPIYNFLVFLGLPKEDSEVLLPDVEIIGRSGDFEAFSKALGAVQAYLDARLEERRQTPVDDFLGRLVNADIGDRKITPHEARVCSLNVLLGGLDTVTASMGFFMNFLARNPGHRQQLVDDPELIDEAMEELLRRHGIFNTARLVKKEMAFGDVVFRERDLVMIPTALYNLDERRFPDSLSVDFRRPDKNHLTFAAGIHRCLGSNFARVQIKVLLQEWLARIPDFGIAPGKDTIVQSGRANAVTHLPLAW</sequence>
<dbReference type="InterPro" id="IPR036396">
    <property type="entry name" value="Cyt_P450_sf"/>
</dbReference>
<dbReference type="Pfam" id="PF00067">
    <property type="entry name" value="p450"/>
    <property type="match status" value="1"/>
</dbReference>
<proteinExistence type="inferred from homology"/>
<evidence type="ECO:0000256" key="1">
    <source>
        <dbReference type="ARBA" id="ARBA00010617"/>
    </source>
</evidence>
<dbReference type="PRINTS" id="PR00359">
    <property type="entry name" value="BP450"/>
</dbReference>
<dbReference type="EMBL" id="CP073910">
    <property type="protein sequence ID" value="QUT06740.1"/>
    <property type="molecule type" value="Genomic_DNA"/>
</dbReference>
<gene>
    <name evidence="2" type="ORF">KFK14_04665</name>
</gene>
<dbReference type="CDD" id="cd11035">
    <property type="entry name" value="P450cam-like"/>
    <property type="match status" value="1"/>
</dbReference>
<evidence type="ECO:0000313" key="2">
    <source>
        <dbReference type="EMBL" id="QUT06740.1"/>
    </source>
</evidence>
<dbReference type="PANTHER" id="PTHR46696:SF6">
    <property type="entry name" value="P450, PUTATIVE (EUROFUNG)-RELATED"/>
    <property type="match status" value="1"/>
</dbReference>
<dbReference type="SUPFAM" id="SSF48264">
    <property type="entry name" value="Cytochrome P450"/>
    <property type="match status" value="1"/>
</dbReference>
<dbReference type="RefSeq" id="WP_212610043.1">
    <property type="nucleotide sequence ID" value="NZ_CP073910.1"/>
</dbReference>
<evidence type="ECO:0000313" key="3">
    <source>
        <dbReference type="Proteomes" id="UP000681425"/>
    </source>
</evidence>
<dbReference type="PANTHER" id="PTHR46696">
    <property type="entry name" value="P450, PUTATIVE (EUROFUNG)-RELATED"/>
    <property type="match status" value="1"/>
</dbReference>
<dbReference type="GO" id="GO:0020037">
    <property type="term" value="F:heme binding"/>
    <property type="evidence" value="ECO:0007669"/>
    <property type="project" value="InterPro"/>
</dbReference>
<dbReference type="InterPro" id="IPR002397">
    <property type="entry name" value="Cyt_P450_B"/>
</dbReference>
<dbReference type="InterPro" id="IPR001128">
    <property type="entry name" value="Cyt_P450"/>
</dbReference>
<dbReference type="Proteomes" id="UP000681425">
    <property type="component" value="Chromosome"/>
</dbReference>
<reference evidence="2" key="1">
    <citation type="submission" date="2021-04" db="EMBL/GenBank/DDBJ databases">
        <title>Isolation of p-tert-butylphenol degrading bacteria Sphingobium phenoxybenzoativorans Tas13 from active sludge.</title>
        <authorList>
            <person name="Li Y."/>
        </authorList>
    </citation>
    <scope>NUCLEOTIDE SEQUENCE</scope>
    <source>
        <strain evidence="2">Tas13</strain>
    </source>
</reference>
<comment type="similarity">
    <text evidence="1">Belongs to the cytochrome P450 family.</text>
</comment>
<dbReference type="KEGG" id="spph:KFK14_04665"/>
<dbReference type="Gene3D" id="1.10.630.10">
    <property type="entry name" value="Cytochrome P450"/>
    <property type="match status" value="1"/>
</dbReference>
<dbReference type="AlphaFoldDB" id="A0A975K8J2"/>
<dbReference type="GO" id="GO:0005506">
    <property type="term" value="F:iron ion binding"/>
    <property type="evidence" value="ECO:0007669"/>
    <property type="project" value="InterPro"/>
</dbReference>
<organism evidence="2 3">
    <name type="scientific">Sphingobium phenoxybenzoativorans</name>
    <dbReference type="NCBI Taxonomy" id="1592790"/>
    <lineage>
        <taxon>Bacteria</taxon>
        <taxon>Pseudomonadati</taxon>
        <taxon>Pseudomonadota</taxon>
        <taxon>Alphaproteobacteria</taxon>
        <taxon>Sphingomonadales</taxon>
        <taxon>Sphingomonadaceae</taxon>
        <taxon>Sphingobium</taxon>
    </lineage>
</organism>
<accession>A0A975K8J2</accession>
<dbReference type="GO" id="GO:0004497">
    <property type="term" value="F:monooxygenase activity"/>
    <property type="evidence" value="ECO:0007669"/>
    <property type="project" value="InterPro"/>
</dbReference>
<dbReference type="GO" id="GO:0016705">
    <property type="term" value="F:oxidoreductase activity, acting on paired donors, with incorporation or reduction of molecular oxygen"/>
    <property type="evidence" value="ECO:0007669"/>
    <property type="project" value="InterPro"/>
</dbReference>
<keyword evidence="3" id="KW-1185">Reference proteome</keyword>
<name>A0A975K8J2_9SPHN</name>
<protein>
    <submittedName>
        <fullName evidence="2">Cytochrome P450</fullName>
    </submittedName>
</protein>